<dbReference type="GO" id="GO:0016616">
    <property type="term" value="F:oxidoreductase activity, acting on the CH-OH group of donors, NAD or NADP as acceptor"/>
    <property type="evidence" value="ECO:0007669"/>
    <property type="project" value="UniProtKB-ARBA"/>
</dbReference>
<dbReference type="InterPro" id="IPR013154">
    <property type="entry name" value="ADH-like_N"/>
</dbReference>
<dbReference type="EMBL" id="CP036532">
    <property type="protein sequence ID" value="QBK30122.1"/>
    <property type="molecule type" value="Genomic_DNA"/>
</dbReference>
<dbReference type="SUPFAM" id="SSF50129">
    <property type="entry name" value="GroES-like"/>
    <property type="match status" value="1"/>
</dbReference>
<comment type="similarity">
    <text evidence="4">Belongs to the zinc-containing alcohol dehydrogenase family.</text>
</comment>
<dbReference type="GeneID" id="90766768"/>
<dbReference type="OrthoDB" id="9809185at2"/>
<dbReference type="Proteomes" id="UP000293719">
    <property type="component" value="Chromosome"/>
</dbReference>
<accession>A0A4P6UYM5</accession>
<dbReference type="Pfam" id="PF08240">
    <property type="entry name" value="ADH_N"/>
    <property type="match status" value="1"/>
</dbReference>
<feature type="domain" description="Enoyl reductase (ER)" evidence="5">
    <location>
        <begin position="4"/>
        <end position="344"/>
    </location>
</feature>
<dbReference type="InterPro" id="IPR013149">
    <property type="entry name" value="ADH-like_C"/>
</dbReference>
<dbReference type="InterPro" id="IPR020843">
    <property type="entry name" value="ER"/>
</dbReference>
<keyword evidence="1 4" id="KW-0479">Metal-binding</keyword>
<keyword evidence="7" id="KW-1185">Reference proteome</keyword>
<dbReference type="GO" id="GO:0008270">
    <property type="term" value="F:zinc ion binding"/>
    <property type="evidence" value="ECO:0007669"/>
    <property type="project" value="InterPro"/>
</dbReference>
<dbReference type="Gene3D" id="3.90.180.10">
    <property type="entry name" value="Medium-chain alcohol dehydrogenases, catalytic domain"/>
    <property type="match status" value="1"/>
</dbReference>
<protein>
    <submittedName>
        <fullName evidence="6">Alcohol dehydrogenase</fullName>
    </submittedName>
</protein>
<sequence length="349" mass="36106">MKAALLERYDAPLTIASVPDPECPADGAIVAVRACGVCRSDHHAWKGLDPDVVLPHVMGHELAGEIVETGPACRHFRVGDRVTAPFILGCGHCADCQSGRPTICEDQSGIGFTVWGAFAERLAITAADFNLVHLPETMDFVSAAGMGCRVTTAWRALTDRADIRPGEWLAVHGAGGVGLSAIMIAAALGARVLAVDVSDAALAKARELGANAVLNATGIHDVGQAVRDLTGGGAHVSIDALGSAVTFDNALRSLRKLGRHVQIGMPVGASATVPLPLLELVYARQLTLHGTRGLGARQFAPMMDMIAGGRLDPGQLVTRTIPLSAAGDALAEMDGVQPAGVTVIDMAMG</sequence>
<organism evidence="6 7">
    <name type="scientific">Roseitalea porphyridii</name>
    <dbReference type="NCBI Taxonomy" id="1852022"/>
    <lineage>
        <taxon>Bacteria</taxon>
        <taxon>Pseudomonadati</taxon>
        <taxon>Pseudomonadota</taxon>
        <taxon>Alphaproteobacteria</taxon>
        <taxon>Hyphomicrobiales</taxon>
        <taxon>Ahrensiaceae</taxon>
        <taxon>Roseitalea</taxon>
    </lineage>
</organism>
<dbReference type="CDD" id="cd08260">
    <property type="entry name" value="Zn_ADH6"/>
    <property type="match status" value="1"/>
</dbReference>
<proteinExistence type="inferred from homology"/>
<comment type="cofactor">
    <cofactor evidence="4">
        <name>Zn(2+)</name>
        <dbReference type="ChEBI" id="CHEBI:29105"/>
    </cofactor>
</comment>
<dbReference type="InterPro" id="IPR011032">
    <property type="entry name" value="GroES-like_sf"/>
</dbReference>
<evidence type="ECO:0000256" key="3">
    <source>
        <dbReference type="ARBA" id="ARBA00023002"/>
    </source>
</evidence>
<dbReference type="AlphaFoldDB" id="A0A4P6UYM5"/>
<dbReference type="PANTHER" id="PTHR43401:SF5">
    <property type="entry name" value="ALCOHOL DEHYDROGENASE-RELATED"/>
    <property type="match status" value="1"/>
</dbReference>
<evidence type="ECO:0000256" key="1">
    <source>
        <dbReference type="ARBA" id="ARBA00022723"/>
    </source>
</evidence>
<keyword evidence="3" id="KW-0560">Oxidoreductase</keyword>
<gene>
    <name evidence="6" type="ORF">E0E05_05615</name>
</gene>
<dbReference type="RefSeq" id="WP_131615824.1">
    <property type="nucleotide sequence ID" value="NZ_CP036532.1"/>
</dbReference>
<name>A0A4P6UYM5_9HYPH</name>
<dbReference type="PROSITE" id="PS00059">
    <property type="entry name" value="ADH_ZINC"/>
    <property type="match status" value="1"/>
</dbReference>
<evidence type="ECO:0000256" key="4">
    <source>
        <dbReference type="RuleBase" id="RU361277"/>
    </source>
</evidence>
<dbReference type="SMART" id="SM00829">
    <property type="entry name" value="PKS_ER"/>
    <property type="match status" value="1"/>
</dbReference>
<dbReference type="InterPro" id="IPR002328">
    <property type="entry name" value="ADH_Zn_CS"/>
</dbReference>
<dbReference type="InterPro" id="IPR050129">
    <property type="entry name" value="Zn_alcohol_dh"/>
</dbReference>
<evidence type="ECO:0000259" key="5">
    <source>
        <dbReference type="SMART" id="SM00829"/>
    </source>
</evidence>
<evidence type="ECO:0000313" key="6">
    <source>
        <dbReference type="EMBL" id="QBK30122.1"/>
    </source>
</evidence>
<dbReference type="PANTHER" id="PTHR43401">
    <property type="entry name" value="L-THREONINE 3-DEHYDROGENASE"/>
    <property type="match status" value="1"/>
</dbReference>
<evidence type="ECO:0000313" key="7">
    <source>
        <dbReference type="Proteomes" id="UP000293719"/>
    </source>
</evidence>
<dbReference type="Pfam" id="PF00107">
    <property type="entry name" value="ADH_zinc_N"/>
    <property type="match status" value="1"/>
</dbReference>
<dbReference type="InterPro" id="IPR036291">
    <property type="entry name" value="NAD(P)-bd_dom_sf"/>
</dbReference>
<evidence type="ECO:0000256" key="2">
    <source>
        <dbReference type="ARBA" id="ARBA00022833"/>
    </source>
</evidence>
<keyword evidence="2 4" id="KW-0862">Zinc</keyword>
<reference evidence="6 7" key="1">
    <citation type="journal article" date="2017" name="Int. J. Syst. Evol. Microbiol.">
        <title>Roseitalea porphyridii gen. nov., sp. nov., isolated from a red alga, and reclassification of Hoeflea suaedae Chung et al. 2013 as Pseudohoeflea suaedae gen. nov., comb. nov.</title>
        <authorList>
            <person name="Hyeon J.W."/>
            <person name="Jeong S.E."/>
            <person name="Baek K."/>
            <person name="Jeon C.O."/>
        </authorList>
    </citation>
    <scope>NUCLEOTIDE SEQUENCE [LARGE SCALE GENOMIC DNA]</scope>
    <source>
        <strain evidence="6 7">MA7-20</strain>
    </source>
</reference>
<dbReference type="SUPFAM" id="SSF51735">
    <property type="entry name" value="NAD(P)-binding Rossmann-fold domains"/>
    <property type="match status" value="1"/>
</dbReference>
<dbReference type="KEGG" id="rpod:E0E05_05615"/>